<evidence type="ECO:0000256" key="10">
    <source>
        <dbReference type="ARBA" id="ARBA00022777"/>
    </source>
</evidence>
<evidence type="ECO:0000256" key="1">
    <source>
        <dbReference type="ARBA" id="ARBA00000642"/>
    </source>
</evidence>
<evidence type="ECO:0000256" key="2">
    <source>
        <dbReference type="ARBA" id="ARBA00004496"/>
    </source>
</evidence>
<evidence type="ECO:0000256" key="15">
    <source>
        <dbReference type="PIRSR" id="PIRSR000724-2"/>
    </source>
</evidence>
<feature type="binding site" evidence="13 15">
    <location>
        <position position="205"/>
    </location>
    <ligand>
        <name>ATP</name>
        <dbReference type="ChEBI" id="CHEBI:30616"/>
    </ligand>
</feature>
<dbReference type="EMBL" id="DVFV01000135">
    <property type="protein sequence ID" value="HIQ91506.1"/>
    <property type="molecule type" value="Genomic_DNA"/>
</dbReference>
<dbReference type="GO" id="GO:0004618">
    <property type="term" value="F:phosphoglycerate kinase activity"/>
    <property type="evidence" value="ECO:0007669"/>
    <property type="project" value="UniProtKB-UniRule"/>
</dbReference>
<feature type="binding site" evidence="13">
    <location>
        <position position="35"/>
    </location>
    <ligand>
        <name>substrate</name>
    </ligand>
</feature>
<feature type="binding site" evidence="13 14">
    <location>
        <begin position="58"/>
        <end position="61"/>
    </location>
    <ligand>
        <name>substrate</name>
    </ligand>
</feature>
<name>A0A9D0ZSA5_9FIRM</name>
<feature type="binding site" evidence="13 15">
    <location>
        <begin position="350"/>
        <end position="353"/>
    </location>
    <ligand>
        <name>ATP</name>
        <dbReference type="ChEBI" id="CHEBI:30616"/>
    </ligand>
</feature>
<dbReference type="GO" id="GO:0006094">
    <property type="term" value="P:gluconeogenesis"/>
    <property type="evidence" value="ECO:0007669"/>
    <property type="project" value="TreeGrafter"/>
</dbReference>
<dbReference type="InterPro" id="IPR036043">
    <property type="entry name" value="Phosphoglycerate_kinase_sf"/>
</dbReference>
<evidence type="ECO:0000256" key="9">
    <source>
        <dbReference type="ARBA" id="ARBA00022741"/>
    </source>
</evidence>
<dbReference type="Pfam" id="PF00162">
    <property type="entry name" value="PGK"/>
    <property type="match status" value="1"/>
</dbReference>
<dbReference type="PROSITE" id="PS00111">
    <property type="entry name" value="PGLYCERATE_KINASE"/>
    <property type="match status" value="1"/>
</dbReference>
<dbReference type="GO" id="GO:0043531">
    <property type="term" value="F:ADP binding"/>
    <property type="evidence" value="ECO:0007669"/>
    <property type="project" value="TreeGrafter"/>
</dbReference>
<comment type="similarity">
    <text evidence="4 13 16">Belongs to the phosphoglycerate kinase family.</text>
</comment>
<evidence type="ECO:0000256" key="6">
    <source>
        <dbReference type="ARBA" id="ARBA00016471"/>
    </source>
</evidence>
<dbReference type="GO" id="GO:0009986">
    <property type="term" value="C:cell surface"/>
    <property type="evidence" value="ECO:0007669"/>
    <property type="project" value="UniProtKB-ARBA"/>
</dbReference>
<evidence type="ECO:0000256" key="4">
    <source>
        <dbReference type="ARBA" id="ARBA00008982"/>
    </source>
</evidence>
<keyword evidence="8 13" id="KW-0808">Transferase</keyword>
<dbReference type="FunFam" id="3.40.50.1260:FF:000001">
    <property type="entry name" value="Phosphoglycerate kinase"/>
    <property type="match status" value="1"/>
</dbReference>
<keyword evidence="11 13" id="KW-0067">ATP-binding</keyword>
<dbReference type="Gene3D" id="3.40.50.1260">
    <property type="entry name" value="Phosphoglycerate kinase, N-terminal domain"/>
    <property type="match status" value="2"/>
</dbReference>
<dbReference type="EC" id="2.7.2.3" evidence="5 13"/>
<accession>A0A9D0ZSA5</accession>
<reference evidence="17" key="2">
    <citation type="journal article" date="2021" name="PeerJ">
        <title>Extensive microbial diversity within the chicken gut microbiome revealed by metagenomics and culture.</title>
        <authorList>
            <person name="Gilroy R."/>
            <person name="Ravi A."/>
            <person name="Getino M."/>
            <person name="Pursley I."/>
            <person name="Horton D.L."/>
            <person name="Alikhan N.F."/>
            <person name="Baker D."/>
            <person name="Gharbi K."/>
            <person name="Hall N."/>
            <person name="Watson M."/>
            <person name="Adriaenssens E.M."/>
            <person name="Foster-Nyarko E."/>
            <person name="Jarju S."/>
            <person name="Secka A."/>
            <person name="Antonio M."/>
            <person name="Oren A."/>
            <person name="Chaudhuri R.R."/>
            <person name="La Ragione R."/>
            <person name="Hildebrand F."/>
            <person name="Pallen M.J."/>
        </authorList>
    </citation>
    <scope>NUCLEOTIDE SEQUENCE</scope>
    <source>
        <strain evidence="17">CHK147-3167</strain>
    </source>
</reference>
<evidence type="ECO:0000256" key="8">
    <source>
        <dbReference type="ARBA" id="ARBA00022679"/>
    </source>
</evidence>
<dbReference type="Proteomes" id="UP000886786">
    <property type="component" value="Unassembled WGS sequence"/>
</dbReference>
<dbReference type="GO" id="GO:0006096">
    <property type="term" value="P:glycolytic process"/>
    <property type="evidence" value="ECO:0007669"/>
    <property type="project" value="UniProtKB-UniRule"/>
</dbReference>
<proteinExistence type="inferred from homology"/>
<dbReference type="InterPro" id="IPR015824">
    <property type="entry name" value="Phosphoglycerate_kinase_N"/>
</dbReference>
<feature type="binding site" evidence="14">
    <location>
        <position position="118"/>
    </location>
    <ligand>
        <name>(2R)-3-phosphoglycerate</name>
        <dbReference type="ChEBI" id="CHEBI:58272"/>
    </ligand>
</feature>
<feature type="binding site" evidence="13">
    <location>
        <position position="118"/>
    </location>
    <ligand>
        <name>substrate</name>
    </ligand>
</feature>
<comment type="subunit">
    <text evidence="13">Monomer.</text>
</comment>
<dbReference type="AlphaFoldDB" id="A0A9D0ZSA5"/>
<evidence type="ECO:0000256" key="5">
    <source>
        <dbReference type="ARBA" id="ARBA00013061"/>
    </source>
</evidence>
<feature type="binding site" evidence="13 15">
    <location>
        <position position="293"/>
    </location>
    <ligand>
        <name>ATP</name>
        <dbReference type="ChEBI" id="CHEBI:30616"/>
    </ligand>
</feature>
<keyword evidence="7 13" id="KW-0963">Cytoplasm</keyword>
<evidence type="ECO:0000313" key="17">
    <source>
        <dbReference type="EMBL" id="HIQ91506.1"/>
    </source>
</evidence>
<dbReference type="PIRSF" id="PIRSF000724">
    <property type="entry name" value="Pgk"/>
    <property type="match status" value="1"/>
</dbReference>
<evidence type="ECO:0000256" key="13">
    <source>
        <dbReference type="HAMAP-Rule" id="MF_00145"/>
    </source>
</evidence>
<protein>
    <recommendedName>
        <fullName evidence="6 13">Phosphoglycerate kinase</fullName>
        <ecNumber evidence="5 13">2.7.2.3</ecNumber>
    </recommendedName>
</protein>
<sequence>MKKTIKDFDLDGKKVIIRCDFNVPMKDGEITDDTRIKSSLRTIRYAVNHGAKVILMSHLGRVKTEEDKLKNTLKPVSACLSKYLRRKVTFINETRGPKLEEAISKMKPKSVILMENTRFEDLDGKKESTNDENLGKYWASLGNIFINDAFGTIHRTHASNVGIASNLPSGIGFLVEKEVKELSKLLKKPKKPYTIILGGAKVSDKLALINNLVTKVDYLLIGGGMAFTFLKAAGFNVGSSLVEKEEIENCQNLLTKYEDKIILPIDVITSKEMKENAKTNLRFINEIEEDEMGLDIGPGTIKTFSQYLNESKTIFWNGPVGCFELSPFQDGTKKLCEVIANTKAYKVIGGGDTASAVTKFGYAKQMNHISTGGGASLTFLEGVSLKALDIIGEKD</sequence>
<evidence type="ECO:0000256" key="7">
    <source>
        <dbReference type="ARBA" id="ARBA00022490"/>
    </source>
</evidence>
<evidence type="ECO:0000256" key="12">
    <source>
        <dbReference type="ARBA" id="ARBA00023152"/>
    </source>
</evidence>
<evidence type="ECO:0000256" key="3">
    <source>
        <dbReference type="ARBA" id="ARBA00004838"/>
    </source>
</evidence>
<feature type="binding site" evidence="13 14">
    <location>
        <begin position="20"/>
        <end position="22"/>
    </location>
    <ligand>
        <name>substrate</name>
    </ligand>
</feature>
<comment type="pathway">
    <text evidence="3 13">Carbohydrate degradation; glycolysis; pyruvate from D-glyceraldehyde 3-phosphate: step 2/5.</text>
</comment>
<gene>
    <name evidence="13" type="primary">pgk</name>
    <name evidence="17" type="ORF">IAB27_07855</name>
</gene>
<dbReference type="HAMAP" id="MF_00145">
    <property type="entry name" value="Phosphoglyc_kinase"/>
    <property type="match status" value="1"/>
</dbReference>
<dbReference type="PRINTS" id="PR00477">
    <property type="entry name" value="PHGLYCKINASE"/>
</dbReference>
<evidence type="ECO:0000256" key="16">
    <source>
        <dbReference type="RuleBase" id="RU000532"/>
    </source>
</evidence>
<dbReference type="InterPro" id="IPR001576">
    <property type="entry name" value="Phosphoglycerate_kinase"/>
</dbReference>
<reference evidence="17" key="1">
    <citation type="submission" date="2020-10" db="EMBL/GenBank/DDBJ databases">
        <authorList>
            <person name="Gilroy R."/>
        </authorList>
    </citation>
    <scope>NUCLEOTIDE SEQUENCE</scope>
    <source>
        <strain evidence="17">CHK147-3167</strain>
    </source>
</reference>
<organism evidence="17 18">
    <name type="scientific">Candidatus Coprosoma intestinipullorum</name>
    <dbReference type="NCBI Taxonomy" id="2840752"/>
    <lineage>
        <taxon>Bacteria</taxon>
        <taxon>Bacillati</taxon>
        <taxon>Bacillota</taxon>
        <taxon>Bacillota incertae sedis</taxon>
        <taxon>Candidatus Coprosoma</taxon>
    </lineage>
</organism>
<comment type="catalytic activity">
    <reaction evidence="1 13 16">
        <text>(2R)-3-phosphoglycerate + ATP = (2R)-3-phospho-glyceroyl phosphate + ADP</text>
        <dbReference type="Rhea" id="RHEA:14801"/>
        <dbReference type="ChEBI" id="CHEBI:30616"/>
        <dbReference type="ChEBI" id="CHEBI:57604"/>
        <dbReference type="ChEBI" id="CHEBI:58272"/>
        <dbReference type="ChEBI" id="CHEBI:456216"/>
        <dbReference type="EC" id="2.7.2.3"/>
    </reaction>
</comment>
<comment type="subcellular location">
    <subcellularLocation>
        <location evidence="2 13">Cytoplasm</location>
    </subcellularLocation>
</comment>
<dbReference type="GO" id="GO:0005524">
    <property type="term" value="F:ATP binding"/>
    <property type="evidence" value="ECO:0007669"/>
    <property type="project" value="UniProtKB-KW"/>
</dbReference>
<comment type="caution">
    <text evidence="17">The sequence shown here is derived from an EMBL/GenBank/DDBJ whole genome shotgun (WGS) entry which is preliminary data.</text>
</comment>
<dbReference type="PANTHER" id="PTHR11406:SF23">
    <property type="entry name" value="PHOSPHOGLYCERATE KINASE 1, CHLOROPLASTIC-RELATED"/>
    <property type="match status" value="1"/>
</dbReference>
<evidence type="ECO:0000256" key="11">
    <source>
        <dbReference type="ARBA" id="ARBA00022840"/>
    </source>
</evidence>
<evidence type="ECO:0000313" key="18">
    <source>
        <dbReference type="Proteomes" id="UP000886786"/>
    </source>
</evidence>
<dbReference type="FunFam" id="3.40.50.1260:FF:000008">
    <property type="entry name" value="Phosphoglycerate kinase"/>
    <property type="match status" value="1"/>
</dbReference>
<feature type="binding site" evidence="14">
    <location>
        <position position="155"/>
    </location>
    <ligand>
        <name>(2R)-3-phosphoglycerate</name>
        <dbReference type="ChEBI" id="CHEBI:58272"/>
    </ligand>
</feature>
<dbReference type="PANTHER" id="PTHR11406">
    <property type="entry name" value="PHOSPHOGLYCERATE KINASE"/>
    <property type="match status" value="1"/>
</dbReference>
<evidence type="ECO:0000256" key="14">
    <source>
        <dbReference type="PIRSR" id="PIRSR000724-1"/>
    </source>
</evidence>
<dbReference type="InterPro" id="IPR015911">
    <property type="entry name" value="Phosphoglycerate_kinase_CS"/>
</dbReference>
<feature type="binding site" evidence="14">
    <location>
        <position position="35"/>
    </location>
    <ligand>
        <name>(2R)-3-phosphoglycerate</name>
        <dbReference type="ChEBI" id="CHEBI:58272"/>
    </ligand>
</feature>
<feature type="binding site" evidence="13">
    <location>
        <position position="155"/>
    </location>
    <ligand>
        <name>substrate</name>
    </ligand>
</feature>
<keyword evidence="10 13" id="KW-0418">Kinase</keyword>
<dbReference type="GO" id="GO:0005829">
    <property type="term" value="C:cytosol"/>
    <property type="evidence" value="ECO:0007669"/>
    <property type="project" value="TreeGrafter"/>
</dbReference>
<keyword evidence="9 13" id="KW-0547">Nucleotide-binding</keyword>
<keyword evidence="12 13" id="KW-0324">Glycolysis</keyword>
<dbReference type="SUPFAM" id="SSF53748">
    <property type="entry name" value="Phosphoglycerate kinase"/>
    <property type="match status" value="1"/>
</dbReference>
<feature type="binding site" evidence="13 15">
    <location>
        <position position="324"/>
    </location>
    <ligand>
        <name>ATP</name>
        <dbReference type="ChEBI" id="CHEBI:30616"/>
    </ligand>
</feature>